<sequence length="60" mass="6935">MDLTNETEPALSLLEVNLLAVFWMISVAIICMSCIVFTESNHSRPYSVAPCLYRRPYRRL</sequence>
<proteinExistence type="predicted"/>
<evidence type="ECO:0000256" key="1">
    <source>
        <dbReference type="SAM" id="Phobius"/>
    </source>
</evidence>
<keyword evidence="1" id="KW-1133">Transmembrane helix</keyword>
<accession>A0A5J6VIT1</accession>
<protein>
    <submittedName>
        <fullName evidence="2">Uncharacterized protein</fullName>
    </submittedName>
</protein>
<keyword evidence="1" id="KW-0812">Transmembrane</keyword>
<dbReference type="EMBL" id="MN448270">
    <property type="protein sequence ID" value="QFG73784.1"/>
    <property type="molecule type" value="Genomic_DNA"/>
</dbReference>
<feature type="transmembrane region" description="Helical" evidence="1">
    <location>
        <begin position="20"/>
        <end position="38"/>
    </location>
</feature>
<reference evidence="2" key="1">
    <citation type="journal article" date="2019" name="Philos. Trans. R. Soc. Lond., B, Biol. Sci.">
        <title>Targeted metagenomic recovery of four divergent viruses reveals shared and distinctive characteristics of giant viruses of marine eukaryotes.</title>
        <authorList>
            <person name="Needham D.M."/>
            <person name="Poirier C."/>
            <person name="Hehenberger E."/>
            <person name="Jimenez V."/>
            <person name="Swalwell J.E."/>
            <person name="Santoro A.E."/>
            <person name="Worden A.Z."/>
        </authorList>
    </citation>
    <scope>NUCLEOTIDE SEQUENCE</scope>
    <source>
        <strain evidence="2">OPacV-662</strain>
    </source>
</reference>
<keyword evidence="1" id="KW-0472">Membrane</keyword>
<name>A0A5J6VIT1_9VIRU</name>
<evidence type="ECO:0000313" key="2">
    <source>
        <dbReference type="EMBL" id="QFG73784.1"/>
    </source>
</evidence>
<organism evidence="2">
    <name type="scientific">Megaviridae environmental sample</name>
    <dbReference type="NCBI Taxonomy" id="1737588"/>
    <lineage>
        <taxon>Viruses</taxon>
        <taxon>Varidnaviria</taxon>
        <taxon>Bamfordvirae</taxon>
        <taxon>Nucleocytoviricota</taxon>
        <taxon>Megaviricetes</taxon>
        <taxon>Imitervirales</taxon>
        <taxon>Mimiviridae</taxon>
        <taxon>environmental samples</taxon>
    </lineage>
</organism>